<organism evidence="1 2">
    <name type="scientific">Armillaria ostoyae</name>
    <name type="common">Armillaria root rot fungus</name>
    <dbReference type="NCBI Taxonomy" id="47428"/>
    <lineage>
        <taxon>Eukaryota</taxon>
        <taxon>Fungi</taxon>
        <taxon>Dikarya</taxon>
        <taxon>Basidiomycota</taxon>
        <taxon>Agaricomycotina</taxon>
        <taxon>Agaricomycetes</taxon>
        <taxon>Agaricomycetidae</taxon>
        <taxon>Agaricales</taxon>
        <taxon>Marasmiineae</taxon>
        <taxon>Physalacriaceae</taxon>
        <taxon>Armillaria</taxon>
    </lineage>
</organism>
<evidence type="ECO:0000313" key="2">
    <source>
        <dbReference type="Proteomes" id="UP000219338"/>
    </source>
</evidence>
<dbReference type="OrthoDB" id="3041350at2759"/>
<dbReference type="AlphaFoldDB" id="A0A284QJX9"/>
<gene>
    <name evidence="1" type="ORF">ARMOST_00008</name>
</gene>
<dbReference type="Proteomes" id="UP000219338">
    <property type="component" value="Unassembled WGS sequence"/>
</dbReference>
<accession>A0A284QJX9</accession>
<protein>
    <submittedName>
        <fullName evidence="1">Uncharacterized protein</fullName>
    </submittedName>
</protein>
<proteinExistence type="predicted"/>
<sequence length="115" mass="12359">MLNSFSFLKPSQISIMLSKSSISSQHIILPGLFVLADLPTAGTAFSLDIFLLALGMRRQLAVDNINHGEFPTTGAMTTGYVFRVENPATVSNLQAIGRTGHLVTARVLPNPSCNE</sequence>
<reference evidence="2" key="1">
    <citation type="journal article" date="2017" name="Nat. Ecol. Evol.">
        <title>Genome expansion and lineage-specific genetic innovations in the forest pathogenic fungi Armillaria.</title>
        <authorList>
            <person name="Sipos G."/>
            <person name="Prasanna A.N."/>
            <person name="Walter M.C."/>
            <person name="O'Connor E."/>
            <person name="Balint B."/>
            <person name="Krizsan K."/>
            <person name="Kiss B."/>
            <person name="Hess J."/>
            <person name="Varga T."/>
            <person name="Slot J."/>
            <person name="Riley R."/>
            <person name="Boka B."/>
            <person name="Rigling D."/>
            <person name="Barry K."/>
            <person name="Lee J."/>
            <person name="Mihaltcheva S."/>
            <person name="LaButti K."/>
            <person name="Lipzen A."/>
            <person name="Waldron R."/>
            <person name="Moloney N.M."/>
            <person name="Sperisen C."/>
            <person name="Kredics L."/>
            <person name="Vagvoelgyi C."/>
            <person name="Patrignani A."/>
            <person name="Fitzpatrick D."/>
            <person name="Nagy I."/>
            <person name="Doyle S."/>
            <person name="Anderson J.B."/>
            <person name="Grigoriev I.V."/>
            <person name="Gueldener U."/>
            <person name="Muensterkoetter M."/>
            <person name="Nagy L.G."/>
        </authorList>
    </citation>
    <scope>NUCLEOTIDE SEQUENCE [LARGE SCALE GENOMIC DNA]</scope>
    <source>
        <strain evidence="2">C18/9</strain>
    </source>
</reference>
<name>A0A284QJX9_ARMOS</name>
<dbReference type="EMBL" id="FUEG01000001">
    <property type="protein sequence ID" value="SJK96762.1"/>
    <property type="molecule type" value="Genomic_DNA"/>
</dbReference>
<keyword evidence="2" id="KW-1185">Reference proteome</keyword>
<evidence type="ECO:0000313" key="1">
    <source>
        <dbReference type="EMBL" id="SJK96762.1"/>
    </source>
</evidence>
<dbReference type="STRING" id="47428.A0A284QJX9"/>